<organism evidence="3">
    <name type="scientific">Perkinsus marinus (strain ATCC 50983 / TXsc)</name>
    <dbReference type="NCBI Taxonomy" id="423536"/>
    <lineage>
        <taxon>Eukaryota</taxon>
        <taxon>Sar</taxon>
        <taxon>Alveolata</taxon>
        <taxon>Perkinsozoa</taxon>
        <taxon>Perkinsea</taxon>
        <taxon>Perkinsida</taxon>
        <taxon>Perkinsidae</taxon>
        <taxon>Perkinsus</taxon>
    </lineage>
</organism>
<feature type="region of interest" description="Disordered" evidence="1">
    <location>
        <begin position="112"/>
        <end position="138"/>
    </location>
</feature>
<dbReference type="GeneID" id="9042170"/>
<name>C5L3H9_PERM5</name>
<dbReference type="Proteomes" id="UP000007800">
    <property type="component" value="Unassembled WGS sequence"/>
</dbReference>
<dbReference type="InParanoid" id="C5L3H9"/>
<gene>
    <name evidence="2" type="ORF">Pmar_PMAR017611</name>
</gene>
<feature type="region of interest" description="Disordered" evidence="1">
    <location>
        <begin position="1"/>
        <end position="39"/>
    </location>
</feature>
<evidence type="ECO:0000313" key="3">
    <source>
        <dbReference type="Proteomes" id="UP000007800"/>
    </source>
</evidence>
<evidence type="ECO:0000313" key="2">
    <source>
        <dbReference type="EMBL" id="EER08558.1"/>
    </source>
</evidence>
<accession>C5L3H9</accession>
<sequence length="138" mass="14658">MGCGQSSRKHTTTTTTRRDPKSGVIELNEGGPSNGGKVEVSKDTLGTTYQRAAVDGQASRSTPGNRRLSVGSRRVIDPNTKCATGRKKDDEVGPVDLSRIAPKTPVYVDSDGDIAHGFMTEDPHTGTMQDDGERVALS</sequence>
<proteinExistence type="predicted"/>
<keyword evidence="3" id="KW-1185">Reference proteome</keyword>
<feature type="region of interest" description="Disordered" evidence="1">
    <location>
        <begin position="53"/>
        <end position="93"/>
    </location>
</feature>
<protein>
    <submittedName>
        <fullName evidence="2">Uncharacterized protein</fullName>
    </submittedName>
</protein>
<dbReference type="AlphaFoldDB" id="C5L3H9"/>
<dbReference type="EMBL" id="GG678922">
    <property type="protein sequence ID" value="EER08558.1"/>
    <property type="molecule type" value="Genomic_DNA"/>
</dbReference>
<evidence type="ECO:0000256" key="1">
    <source>
        <dbReference type="SAM" id="MobiDB-lite"/>
    </source>
</evidence>
<dbReference type="RefSeq" id="XP_002776742.1">
    <property type="nucleotide sequence ID" value="XM_002776696.1"/>
</dbReference>
<reference evidence="2 3" key="1">
    <citation type="submission" date="2008-07" db="EMBL/GenBank/DDBJ databases">
        <authorList>
            <person name="El-Sayed N."/>
            <person name="Caler E."/>
            <person name="Inman J."/>
            <person name="Amedeo P."/>
            <person name="Hass B."/>
            <person name="Wortman J."/>
        </authorList>
    </citation>
    <scope>NUCLEOTIDE SEQUENCE [LARGE SCALE GENOMIC DNA]</scope>
    <source>
        <strain evidence="3">ATCC 50983 / TXsc</strain>
    </source>
</reference>